<dbReference type="AlphaFoldDB" id="A0AAW0CL47"/>
<evidence type="ECO:0008006" key="3">
    <source>
        <dbReference type="Google" id="ProtNLM"/>
    </source>
</evidence>
<evidence type="ECO:0000313" key="1">
    <source>
        <dbReference type="EMBL" id="KAK7040476.1"/>
    </source>
</evidence>
<dbReference type="InterPro" id="IPR032675">
    <property type="entry name" value="LRR_dom_sf"/>
</dbReference>
<gene>
    <name evidence="1" type="ORF">R3P38DRAFT_2894535</name>
</gene>
<dbReference type="Proteomes" id="UP001362999">
    <property type="component" value="Unassembled WGS sequence"/>
</dbReference>
<comment type="caution">
    <text evidence="1">The sequence shown here is derived from an EMBL/GenBank/DDBJ whole genome shotgun (WGS) entry which is preliminary data.</text>
</comment>
<evidence type="ECO:0000313" key="2">
    <source>
        <dbReference type="Proteomes" id="UP001362999"/>
    </source>
</evidence>
<dbReference type="EMBL" id="JAWWNJ010000015">
    <property type="protein sequence ID" value="KAK7040476.1"/>
    <property type="molecule type" value="Genomic_DNA"/>
</dbReference>
<protein>
    <recommendedName>
        <fullName evidence="3">F-box domain-containing protein</fullName>
    </recommendedName>
</protein>
<sequence>MPRHLRNFEPLASLMDLPEELLLYIFEQSIFPPESLYYMALLNRRLHFPALSVYFSRHGIDLATKSVTIHAKPIAIGWPDSLSALRIYLCLDSLDLQDITCVLPHPSCASTRQIVAHMNRLQCFMSRLSSVKTVKLEFGDDHWELSMCLSTGTDEALGNWAREFGGLLNCIVTKGCESFTLVNGTYMAQTYDLVLSNSLIPRWMRRIFPARAASASNSKFQRSSTQGTITIRLPAVTQRIQLKSLTVHSATLLLPPGLDWTLSALRQSRLTSLALSIPLPRLGNDTIIWQHILPLVASAAPHLTSLSIKRVQGEDADIFLAFAARLAYLTTLDLDFHHWSRNFELSKLNRPMKRLTSLHTIPVVVEHLLAHSALPSIRSISLIWWMMDDTTFHESFIRPTLSNLRRLSPLHAACPLHVSLSIVDREISSFADRTAPYLSASQDYFPLIQTIQMHGKYRDLVPLRHMNPLIQFLSLFPCIIDLELDTDETFPESDVLELMQSLGSHPSLERVLVDGRTYSVAKLP</sequence>
<reference evidence="1 2" key="1">
    <citation type="journal article" date="2024" name="J Genomics">
        <title>Draft genome sequencing and assembly of Favolaschia claudopus CIRM-BRFM 2984 isolated from oak limbs.</title>
        <authorList>
            <person name="Navarro D."/>
            <person name="Drula E."/>
            <person name="Chaduli D."/>
            <person name="Cazenave R."/>
            <person name="Ahrendt S."/>
            <person name="Wang J."/>
            <person name="Lipzen A."/>
            <person name="Daum C."/>
            <person name="Barry K."/>
            <person name="Grigoriev I.V."/>
            <person name="Favel A."/>
            <person name="Rosso M.N."/>
            <person name="Martin F."/>
        </authorList>
    </citation>
    <scope>NUCLEOTIDE SEQUENCE [LARGE SCALE GENOMIC DNA]</scope>
    <source>
        <strain evidence="1 2">CIRM-BRFM 2984</strain>
    </source>
</reference>
<dbReference type="Gene3D" id="3.80.10.10">
    <property type="entry name" value="Ribonuclease Inhibitor"/>
    <property type="match status" value="1"/>
</dbReference>
<accession>A0AAW0CL47</accession>
<proteinExistence type="predicted"/>
<keyword evidence="2" id="KW-1185">Reference proteome</keyword>
<organism evidence="1 2">
    <name type="scientific">Favolaschia claudopus</name>
    <dbReference type="NCBI Taxonomy" id="2862362"/>
    <lineage>
        <taxon>Eukaryota</taxon>
        <taxon>Fungi</taxon>
        <taxon>Dikarya</taxon>
        <taxon>Basidiomycota</taxon>
        <taxon>Agaricomycotina</taxon>
        <taxon>Agaricomycetes</taxon>
        <taxon>Agaricomycetidae</taxon>
        <taxon>Agaricales</taxon>
        <taxon>Marasmiineae</taxon>
        <taxon>Mycenaceae</taxon>
        <taxon>Favolaschia</taxon>
    </lineage>
</organism>
<name>A0AAW0CL47_9AGAR</name>